<dbReference type="GO" id="GO:0000049">
    <property type="term" value="F:tRNA binding"/>
    <property type="evidence" value="ECO:0007669"/>
    <property type="project" value="UniProtKB-KW"/>
</dbReference>
<dbReference type="Pfam" id="PF01207">
    <property type="entry name" value="Dus"/>
    <property type="match status" value="1"/>
</dbReference>
<keyword evidence="13" id="KW-0547">Nucleotide-binding</keyword>
<feature type="binding site" evidence="13">
    <location>
        <position position="139"/>
    </location>
    <ligand>
        <name>FMN</name>
        <dbReference type="ChEBI" id="CHEBI:58210"/>
    </ligand>
</feature>
<dbReference type="SUPFAM" id="SSF51395">
    <property type="entry name" value="FMN-linked oxidoreductases"/>
    <property type="match status" value="1"/>
</dbReference>
<comment type="function">
    <text evidence="1 11">Catalyzes the synthesis of 5,6-dihydrouridine (D), a modified base found in the D-loop of most tRNAs, via the reduction of the C5-C6 double bond in target uridines.</text>
</comment>
<keyword evidence="5 11" id="KW-0819">tRNA processing</keyword>
<keyword evidence="6" id="KW-0521">NADP</keyword>
<dbReference type="PANTHER" id="PTHR45846:SF1">
    <property type="entry name" value="TRNA-DIHYDROURIDINE(47) SYNTHASE [NAD(P)(+)]-LIKE"/>
    <property type="match status" value="1"/>
</dbReference>
<evidence type="ECO:0000256" key="12">
    <source>
        <dbReference type="PIRSR" id="PIRSR006621-1"/>
    </source>
</evidence>
<dbReference type="GO" id="GO:0050660">
    <property type="term" value="F:flavin adenine dinucleotide binding"/>
    <property type="evidence" value="ECO:0007669"/>
    <property type="project" value="InterPro"/>
</dbReference>
<evidence type="ECO:0000256" key="10">
    <source>
        <dbReference type="ARBA" id="ARBA00048802"/>
    </source>
</evidence>
<comment type="similarity">
    <text evidence="11">Belongs to the dus family.</text>
</comment>
<keyword evidence="3 11" id="KW-0285">Flavoprotein</keyword>
<evidence type="ECO:0000313" key="15">
    <source>
        <dbReference type="EMBL" id="AMD93586.1"/>
    </source>
</evidence>
<dbReference type="KEGG" id="doa:AXF15_11060"/>
<comment type="cofactor">
    <cofactor evidence="11 13">
        <name>FMN</name>
        <dbReference type="ChEBI" id="CHEBI:58210"/>
    </cofactor>
</comment>
<evidence type="ECO:0000256" key="8">
    <source>
        <dbReference type="ARBA" id="ARBA00023002"/>
    </source>
</evidence>
<dbReference type="InterPro" id="IPR013785">
    <property type="entry name" value="Aldolase_TIM"/>
</dbReference>
<keyword evidence="2" id="KW-0820">tRNA-binding</keyword>
<dbReference type="EC" id="1.3.1.-" evidence="11"/>
<keyword evidence="4 11" id="KW-0288">FMN</keyword>
<dbReference type="OrthoDB" id="9764501at2"/>
<evidence type="ECO:0000256" key="4">
    <source>
        <dbReference type="ARBA" id="ARBA00022643"/>
    </source>
</evidence>
<evidence type="ECO:0000259" key="14">
    <source>
        <dbReference type="Pfam" id="PF01207"/>
    </source>
</evidence>
<evidence type="ECO:0000256" key="2">
    <source>
        <dbReference type="ARBA" id="ARBA00022555"/>
    </source>
</evidence>
<comment type="catalytic activity">
    <reaction evidence="9">
        <text>a 5,6-dihydrouridine in tRNA + NADP(+) = a uridine in tRNA + NADPH + H(+)</text>
        <dbReference type="Rhea" id="RHEA:23624"/>
        <dbReference type="Rhea" id="RHEA-COMP:13339"/>
        <dbReference type="Rhea" id="RHEA-COMP:13887"/>
        <dbReference type="ChEBI" id="CHEBI:15378"/>
        <dbReference type="ChEBI" id="CHEBI:57783"/>
        <dbReference type="ChEBI" id="CHEBI:58349"/>
        <dbReference type="ChEBI" id="CHEBI:65315"/>
        <dbReference type="ChEBI" id="CHEBI:74443"/>
    </reaction>
</comment>
<evidence type="ECO:0000256" key="13">
    <source>
        <dbReference type="PIRSR" id="PIRSR006621-2"/>
    </source>
</evidence>
<feature type="binding site" evidence="13">
    <location>
        <begin position="222"/>
        <end position="223"/>
    </location>
    <ligand>
        <name>FMN</name>
        <dbReference type="ChEBI" id="CHEBI:58210"/>
    </ligand>
</feature>
<dbReference type="CDD" id="cd02801">
    <property type="entry name" value="DUS_like_FMN"/>
    <property type="match status" value="1"/>
</dbReference>
<dbReference type="InterPro" id="IPR001269">
    <property type="entry name" value="DUS_fam"/>
</dbReference>
<evidence type="ECO:0000256" key="11">
    <source>
        <dbReference type="PIRNR" id="PIRNR006621"/>
    </source>
</evidence>
<evidence type="ECO:0000256" key="3">
    <source>
        <dbReference type="ARBA" id="ARBA00022630"/>
    </source>
</evidence>
<comment type="catalytic activity">
    <reaction evidence="10">
        <text>a 5,6-dihydrouridine in tRNA + NAD(+) = a uridine in tRNA + NADH + H(+)</text>
        <dbReference type="Rhea" id="RHEA:54452"/>
        <dbReference type="Rhea" id="RHEA-COMP:13339"/>
        <dbReference type="Rhea" id="RHEA-COMP:13887"/>
        <dbReference type="ChEBI" id="CHEBI:15378"/>
        <dbReference type="ChEBI" id="CHEBI:57540"/>
        <dbReference type="ChEBI" id="CHEBI:57945"/>
        <dbReference type="ChEBI" id="CHEBI:65315"/>
        <dbReference type="ChEBI" id="CHEBI:74443"/>
    </reaction>
</comment>
<dbReference type="PIRSF" id="PIRSF006621">
    <property type="entry name" value="Dus"/>
    <property type="match status" value="1"/>
</dbReference>
<reference evidence="16" key="1">
    <citation type="submission" date="2016-02" db="EMBL/GenBank/DDBJ databases">
        <authorList>
            <person name="Holder M.E."/>
            <person name="Ajami N.J."/>
            <person name="Petrosino J.F."/>
        </authorList>
    </citation>
    <scope>NUCLEOTIDE SEQUENCE [LARGE SCALE GENOMIC DNA]</scope>
    <source>
        <strain evidence="16">DSM 12838</strain>
    </source>
</reference>
<evidence type="ECO:0000256" key="1">
    <source>
        <dbReference type="ARBA" id="ARBA00002790"/>
    </source>
</evidence>
<dbReference type="GO" id="GO:0017150">
    <property type="term" value="F:tRNA dihydrouridine synthase activity"/>
    <property type="evidence" value="ECO:0007669"/>
    <property type="project" value="InterPro"/>
</dbReference>
<feature type="active site" description="Proton donor" evidence="12">
    <location>
        <position position="99"/>
    </location>
</feature>
<organism evidence="15 16">
    <name type="scientific">Desulfomicrobium orale DSM 12838</name>
    <dbReference type="NCBI Taxonomy" id="888061"/>
    <lineage>
        <taxon>Bacteria</taxon>
        <taxon>Pseudomonadati</taxon>
        <taxon>Thermodesulfobacteriota</taxon>
        <taxon>Desulfovibrionia</taxon>
        <taxon>Desulfovibrionales</taxon>
        <taxon>Desulfomicrobiaceae</taxon>
        <taxon>Desulfomicrobium</taxon>
    </lineage>
</organism>
<feature type="domain" description="DUS-like FMN-binding" evidence="14">
    <location>
        <begin position="13"/>
        <end position="300"/>
    </location>
</feature>
<proteinExistence type="inferred from homology"/>
<accession>A0A109W6E2</accession>
<feature type="binding site" evidence="13">
    <location>
        <position position="69"/>
    </location>
    <ligand>
        <name>FMN</name>
        <dbReference type="ChEBI" id="CHEBI:58210"/>
    </ligand>
</feature>
<evidence type="ECO:0000256" key="9">
    <source>
        <dbReference type="ARBA" id="ARBA00048205"/>
    </source>
</evidence>
<evidence type="ECO:0000256" key="5">
    <source>
        <dbReference type="ARBA" id="ARBA00022694"/>
    </source>
</evidence>
<keyword evidence="16" id="KW-1185">Reference proteome</keyword>
<evidence type="ECO:0000256" key="6">
    <source>
        <dbReference type="ARBA" id="ARBA00022857"/>
    </source>
</evidence>
<keyword evidence="8 11" id="KW-0560">Oxidoreductase</keyword>
<dbReference type="Gene3D" id="3.20.20.70">
    <property type="entry name" value="Aldolase class I"/>
    <property type="match status" value="1"/>
</dbReference>
<dbReference type="EMBL" id="CP014230">
    <property type="protein sequence ID" value="AMD93586.1"/>
    <property type="molecule type" value="Genomic_DNA"/>
</dbReference>
<dbReference type="InterPro" id="IPR024036">
    <property type="entry name" value="tRNA-dHydroUridine_Synthase_C"/>
</dbReference>
<dbReference type="Gene3D" id="1.10.1200.80">
    <property type="entry name" value="Putative flavin oxidoreducatase, domain 2"/>
    <property type="match status" value="1"/>
</dbReference>
<dbReference type="PANTHER" id="PTHR45846">
    <property type="entry name" value="TRNA-DIHYDROURIDINE(47) SYNTHASE [NAD(P)(+)]-LIKE"/>
    <property type="match status" value="1"/>
</dbReference>
<gene>
    <name evidence="15" type="ORF">AXF15_11060</name>
</gene>
<evidence type="ECO:0000313" key="16">
    <source>
        <dbReference type="Proteomes" id="UP000063964"/>
    </source>
</evidence>
<evidence type="ECO:0000256" key="7">
    <source>
        <dbReference type="ARBA" id="ARBA00022884"/>
    </source>
</evidence>
<dbReference type="AlphaFoldDB" id="A0A109W6E2"/>
<dbReference type="RefSeq" id="WP_066607403.1">
    <property type="nucleotide sequence ID" value="NZ_CP014230.1"/>
</dbReference>
<dbReference type="STRING" id="888061.AXF15_11060"/>
<name>A0A109W6E2_9BACT</name>
<dbReference type="InterPro" id="IPR035587">
    <property type="entry name" value="DUS-like_FMN-bd"/>
</dbReference>
<keyword evidence="7" id="KW-0694">RNA-binding</keyword>
<sequence length="322" mass="35371">MNAFPITPDKPWLAPLAGFSDLPFRLLCREHGCTVAVTEMVSAKGLLYESPGTADLLRTCPADVPLVVQLFGSEESFLVRAVERLREAGYTHFDLNCGCSVRKVVKTGSGAALLREPEHLPRLAGALIKAAPPGGMGFKIRLGWNQPVYLRLGAELEALGAGWVAMHPRFGSQGFTGSADWKHLERLKNAVGIPVIASGDLFSAEDAARCADQTGVDGVMFARGALNDPEIFSRYLSLRRGGVPEPKTPGRTLALVRRLCQLYVEYGMDRPGLLKMRTLVPRFLKGLPGAREIRRDIVFCATWEQVFGTLDKHFHGREEQWS</sequence>
<dbReference type="Proteomes" id="UP000063964">
    <property type="component" value="Chromosome"/>
</dbReference>
<protein>
    <recommendedName>
        <fullName evidence="11">tRNA-dihydrouridine synthase</fullName>
        <ecNumber evidence="11">1.3.1.-</ecNumber>
    </recommendedName>
</protein>
<feature type="binding site" evidence="13">
    <location>
        <position position="167"/>
    </location>
    <ligand>
        <name>FMN</name>
        <dbReference type="ChEBI" id="CHEBI:58210"/>
    </ligand>
</feature>